<dbReference type="AlphaFoldDB" id="A0A0E0JXG4"/>
<keyword evidence="1" id="KW-0812">Transmembrane</keyword>
<dbReference type="HOGENOM" id="CLU_1542553_0_0_1"/>
<organism evidence="2">
    <name type="scientific">Oryza punctata</name>
    <name type="common">Red rice</name>
    <dbReference type="NCBI Taxonomy" id="4537"/>
    <lineage>
        <taxon>Eukaryota</taxon>
        <taxon>Viridiplantae</taxon>
        <taxon>Streptophyta</taxon>
        <taxon>Embryophyta</taxon>
        <taxon>Tracheophyta</taxon>
        <taxon>Spermatophyta</taxon>
        <taxon>Magnoliopsida</taxon>
        <taxon>Liliopsida</taxon>
        <taxon>Poales</taxon>
        <taxon>Poaceae</taxon>
        <taxon>BOP clade</taxon>
        <taxon>Oryzoideae</taxon>
        <taxon>Oryzeae</taxon>
        <taxon>Oryzinae</taxon>
        <taxon>Oryza</taxon>
    </lineage>
</organism>
<keyword evidence="3" id="KW-1185">Reference proteome</keyword>
<reference evidence="2" key="2">
    <citation type="submission" date="2018-05" db="EMBL/GenBank/DDBJ databases">
        <title>OpunRS2 (Oryza punctata Reference Sequence Version 2).</title>
        <authorList>
            <person name="Zhang J."/>
            <person name="Kudrna D."/>
            <person name="Lee S."/>
            <person name="Talag J."/>
            <person name="Welchert J."/>
            <person name="Wing R.A."/>
        </authorList>
    </citation>
    <scope>NUCLEOTIDE SEQUENCE [LARGE SCALE GENOMIC DNA]</scope>
</reference>
<name>A0A0E0JXG4_ORYPU</name>
<sequence>MAPSTGRKMASLQTGPTCQWPHRFHLPLAFLRFYPSPFFSIPLRRHPPPATATATAEAFARRGGGADPPWPCGSCGALARLRSFRTKSSGGLLLITWFSLGFAVDLLVGKKEWQALLTSEPGGKSDLAMLKGTVDPGISQTATNTDATAVLHHQESTGEGRNASNQMVKNCWGV</sequence>
<evidence type="ECO:0000256" key="1">
    <source>
        <dbReference type="SAM" id="Phobius"/>
    </source>
</evidence>
<proteinExistence type="predicted"/>
<protein>
    <submittedName>
        <fullName evidence="2">Uncharacterized protein</fullName>
    </submittedName>
</protein>
<keyword evidence="1" id="KW-0472">Membrane</keyword>
<keyword evidence="1" id="KW-1133">Transmembrane helix</keyword>
<accession>A0A0E0JXG4</accession>
<evidence type="ECO:0000313" key="2">
    <source>
        <dbReference type="EnsemblPlants" id="OPUNC02G08150.1"/>
    </source>
</evidence>
<dbReference type="Proteomes" id="UP000026962">
    <property type="component" value="Chromosome 2"/>
</dbReference>
<evidence type="ECO:0000313" key="3">
    <source>
        <dbReference type="Proteomes" id="UP000026962"/>
    </source>
</evidence>
<feature type="transmembrane region" description="Helical" evidence="1">
    <location>
        <begin position="90"/>
        <end position="108"/>
    </location>
</feature>
<reference evidence="2" key="1">
    <citation type="submission" date="2015-04" db="UniProtKB">
        <authorList>
            <consortium name="EnsemblPlants"/>
        </authorList>
    </citation>
    <scope>IDENTIFICATION</scope>
</reference>
<dbReference type="EnsemblPlants" id="OPUNC02G08150.1">
    <property type="protein sequence ID" value="OPUNC02G08150.1"/>
    <property type="gene ID" value="OPUNC02G08150"/>
</dbReference>
<dbReference type="Gramene" id="OPUNC02G08150.1">
    <property type="protein sequence ID" value="OPUNC02G08150.1"/>
    <property type="gene ID" value="OPUNC02G08150"/>
</dbReference>